<feature type="compositionally biased region" description="Low complexity" evidence="1">
    <location>
        <begin position="441"/>
        <end position="453"/>
    </location>
</feature>
<dbReference type="STRING" id="73230.A0A2B7Z619"/>
<feature type="compositionally biased region" description="Polar residues" evidence="1">
    <location>
        <begin position="303"/>
        <end position="323"/>
    </location>
</feature>
<feature type="compositionally biased region" description="Polar residues" evidence="1">
    <location>
        <begin position="428"/>
        <end position="440"/>
    </location>
</feature>
<feature type="region of interest" description="Disordered" evidence="1">
    <location>
        <begin position="689"/>
        <end position="717"/>
    </location>
</feature>
<comment type="caution">
    <text evidence="2">The sequence shown here is derived from an EMBL/GenBank/DDBJ whole genome shotgun (WGS) entry which is preliminary data.</text>
</comment>
<evidence type="ECO:0000256" key="1">
    <source>
        <dbReference type="SAM" id="MobiDB-lite"/>
    </source>
</evidence>
<name>A0A2B7Z619_9EURO</name>
<feature type="region of interest" description="Disordered" evidence="1">
    <location>
        <begin position="1"/>
        <end position="52"/>
    </location>
</feature>
<keyword evidence="3" id="KW-1185">Reference proteome</keyword>
<organism evidence="2 3">
    <name type="scientific">[Emmonsia] crescens</name>
    <dbReference type="NCBI Taxonomy" id="73230"/>
    <lineage>
        <taxon>Eukaryota</taxon>
        <taxon>Fungi</taxon>
        <taxon>Dikarya</taxon>
        <taxon>Ascomycota</taxon>
        <taxon>Pezizomycotina</taxon>
        <taxon>Eurotiomycetes</taxon>
        <taxon>Eurotiomycetidae</taxon>
        <taxon>Onygenales</taxon>
        <taxon>Ajellomycetaceae</taxon>
        <taxon>Emergomyces</taxon>
    </lineage>
</organism>
<accession>A0A2B7Z619</accession>
<evidence type="ECO:0000313" key="3">
    <source>
        <dbReference type="Proteomes" id="UP000226031"/>
    </source>
</evidence>
<feature type="region of interest" description="Disordered" evidence="1">
    <location>
        <begin position="300"/>
        <end position="342"/>
    </location>
</feature>
<proteinExistence type="predicted"/>
<dbReference type="EMBL" id="PDND01000407">
    <property type="protein sequence ID" value="PGH28472.1"/>
    <property type="molecule type" value="Genomic_DNA"/>
</dbReference>
<evidence type="ECO:0000313" key="2">
    <source>
        <dbReference type="EMBL" id="PGH28472.1"/>
    </source>
</evidence>
<feature type="region of interest" description="Disordered" evidence="1">
    <location>
        <begin position="103"/>
        <end position="132"/>
    </location>
</feature>
<protein>
    <submittedName>
        <fullName evidence="2">Uncharacterized protein</fullName>
    </submittedName>
</protein>
<feature type="compositionally biased region" description="Low complexity" evidence="1">
    <location>
        <begin position="691"/>
        <end position="704"/>
    </location>
</feature>
<dbReference type="Proteomes" id="UP000226031">
    <property type="component" value="Unassembled WGS sequence"/>
</dbReference>
<feature type="region of interest" description="Disordered" evidence="1">
    <location>
        <begin position="415"/>
        <end position="476"/>
    </location>
</feature>
<gene>
    <name evidence="2" type="ORF">GX50_08788</name>
</gene>
<feature type="region of interest" description="Disordered" evidence="1">
    <location>
        <begin position="162"/>
        <end position="218"/>
    </location>
</feature>
<dbReference type="VEuPathDB" id="FungiDB:EMCG_06478"/>
<dbReference type="AlphaFoldDB" id="A0A2B7Z619"/>
<reference evidence="2 3" key="1">
    <citation type="submission" date="2017-10" db="EMBL/GenBank/DDBJ databases">
        <title>Comparative genomics in systemic dimorphic fungi from Ajellomycetaceae.</title>
        <authorList>
            <person name="Munoz J.F."/>
            <person name="Mcewen J.G."/>
            <person name="Clay O.K."/>
            <person name="Cuomo C.A."/>
        </authorList>
    </citation>
    <scope>NUCLEOTIDE SEQUENCE [LARGE SCALE GENOMIC DNA]</scope>
    <source>
        <strain evidence="2 3">UAMH4076</strain>
    </source>
</reference>
<sequence>MAYRQPGLSRTLPKDFTFFTGGDDDDDARPRTPEQATKEITIPPPPHHSSCRFRRPRLTMENQRELFCSPDIPLPSIELSHDPSASVASIFDMAATQPITDNALQVPPRGRVDPRTPPAQIRGTPVDERPCWTYGDTADCGDSIQRPSSACSNFSDSSAASSTSYTSHASIGGSCTSPESEIQDPFLSYPTTSCKQELETPSKPSNVQEKPDNIAAATGPRWTAEMDSHLWNTYQIYLQDPRITPFKMVPGSLPPLGVSHRVAREARKTWSRAKNRHKNGPLAVVTPIPVPVIYADELGGDGKQQQQQATDDSAIRSGSTTPTARIAQPKPTWPRSDSSTRRRLKDLCKRKFSIAPHYQRLLQSRSPSPFLETFPESTARTPLQLGTSHRKAASFATRDLGVSLVSSSLPTQVAELGPPMKNLDKSTENNWFNNISGEQEQPSSSQHHNSDPSSLDHSNYYHHHHHSNATRALSNPIPRLGSPFMYHTWGPDSSRRRLRSITPASSQCDTIHTTSLKIRSPGGRIDPFGNAHKRRALHQLEDELDSSGSSLQRPFPDLIRQTRYNDVPGQRRVRVRSRGVTTGAIGGSRGRLDQLLFTPPAPFPAFSATSIGTSTSTATATTTTVTATATATTTTTTTTTAEGTGDNMQKAPQQQQQQDSINNIITNNNHHLRLGDDIKRLGSPFHSDPFNKYNSNSNNINMNNSRKHHTPSYSPRHAPSLSDPFIISTSFASMLSSATATATAGAGAGEREHPVPMLMSMSMPMSTCQERRSESTMTTPRAYFDDDAEREERKAGLGVGVGLDVGVGVLDGDDDVFTVDTPNTPFSS</sequence>